<dbReference type="PANTHER" id="PTHR45635:SF47">
    <property type="entry name" value="ADP,ATP CARRIER PROTEIN, MITOCHONDRIAL"/>
    <property type="match status" value="1"/>
</dbReference>
<comment type="caution">
    <text evidence="16">The sequence shown here is derived from an EMBL/GenBank/DDBJ whole genome shotgun (WGS) entry which is preliminary data.</text>
</comment>
<dbReference type="InterPro" id="IPR002067">
    <property type="entry name" value="MCP"/>
</dbReference>
<evidence type="ECO:0000256" key="12">
    <source>
        <dbReference type="ARBA" id="ARBA00023136"/>
    </source>
</evidence>
<evidence type="ECO:0000256" key="6">
    <source>
        <dbReference type="ARBA" id="ARBA00022692"/>
    </source>
</evidence>
<evidence type="ECO:0000256" key="1">
    <source>
        <dbReference type="ARBA" id="ARBA00004448"/>
    </source>
</evidence>
<evidence type="ECO:0000256" key="5">
    <source>
        <dbReference type="ARBA" id="ARBA00022449"/>
    </source>
</evidence>
<keyword evidence="10" id="KW-1133">Transmembrane helix</keyword>
<sequence>MDQIKRTVQIKKDVVFRCVRLLVRGRSKSRETQLGAENGHAHPQLTYPTTGPSLHSSSSSPAKSPASSPGTTRIPLAAPPRVPRPLPPSLRLPRHPPSSSWRSKCPLLAAAAPRPLLRRGPAAAAAGAGGAPGVRPQADEAGAHRFQDPPFPGLPLASLLRSVQASSEALELMLNLVMVGMADQGNYPMVLQKVACQLHHRSHRCREGIVSFAIDFLMGGVSAVVSKTAVAPIECAELLIQNQDEIVKAGHIFESYKETTDSFA</sequence>
<comment type="subcellular location">
    <subcellularLocation>
        <location evidence="14">Membrane</location>
        <topology evidence="14">Multi-pass membrane protein</topology>
    </subcellularLocation>
    <subcellularLocation>
        <location evidence="1">Mitochondrion inner membrane</location>
        <topology evidence="1">Multi-pass membrane protein</topology>
    </subcellularLocation>
</comment>
<dbReference type="AlphaFoldDB" id="A0AAV8PWD1"/>
<dbReference type="Gene3D" id="1.50.40.10">
    <property type="entry name" value="Mitochondrial carrier domain"/>
    <property type="match status" value="1"/>
</dbReference>
<dbReference type="PRINTS" id="PR00926">
    <property type="entry name" value="MITOCARRIER"/>
</dbReference>
<evidence type="ECO:0000256" key="11">
    <source>
        <dbReference type="ARBA" id="ARBA00023128"/>
    </source>
</evidence>
<dbReference type="GO" id="GO:0005743">
    <property type="term" value="C:mitochondrial inner membrane"/>
    <property type="evidence" value="ECO:0007669"/>
    <property type="project" value="UniProtKB-SubCell"/>
</dbReference>
<evidence type="ECO:0000256" key="9">
    <source>
        <dbReference type="ARBA" id="ARBA00022946"/>
    </source>
</evidence>
<evidence type="ECO:0000256" key="7">
    <source>
        <dbReference type="ARBA" id="ARBA00022737"/>
    </source>
</evidence>
<dbReference type="GO" id="GO:0005471">
    <property type="term" value="F:ATP:ADP antiporter activity"/>
    <property type="evidence" value="ECO:0007669"/>
    <property type="project" value="UniProtKB-UniRule"/>
</dbReference>
<dbReference type="GO" id="GO:0140021">
    <property type="term" value="P:mitochondrial ADP transmembrane transport"/>
    <property type="evidence" value="ECO:0007669"/>
    <property type="project" value="InterPro"/>
</dbReference>
<dbReference type="SUPFAM" id="SSF103506">
    <property type="entry name" value="Mitochondrial carrier"/>
    <property type="match status" value="1"/>
</dbReference>
<keyword evidence="9" id="KW-0809">Transit peptide</keyword>
<evidence type="ECO:0000256" key="10">
    <source>
        <dbReference type="ARBA" id="ARBA00022989"/>
    </source>
</evidence>
<feature type="compositionally biased region" description="Low complexity" evidence="15">
    <location>
        <begin position="48"/>
        <end position="76"/>
    </location>
</feature>
<keyword evidence="7" id="KW-0677">Repeat</keyword>
<keyword evidence="4 14" id="KW-0813">Transport</keyword>
<dbReference type="GO" id="GO:1990544">
    <property type="term" value="P:mitochondrial ATP transmembrane transport"/>
    <property type="evidence" value="ECO:0007669"/>
    <property type="project" value="InterPro"/>
</dbReference>
<keyword evidence="8" id="KW-0999">Mitochondrion inner membrane</keyword>
<evidence type="ECO:0000256" key="14">
    <source>
        <dbReference type="RuleBase" id="RU368008"/>
    </source>
</evidence>
<name>A0AAV8PWD1_ENSVE</name>
<evidence type="ECO:0000313" key="17">
    <source>
        <dbReference type="Proteomes" id="UP001222027"/>
    </source>
</evidence>
<comment type="similarity">
    <text evidence="2 14">Belongs to the mitochondrial carrier (TC 2.A.29) family.</text>
</comment>
<comment type="subunit">
    <text evidence="3 14">Monomer.</text>
</comment>
<feature type="compositionally biased region" description="Basic and acidic residues" evidence="15">
    <location>
        <begin position="137"/>
        <end position="147"/>
    </location>
</feature>
<evidence type="ECO:0000256" key="2">
    <source>
        <dbReference type="ARBA" id="ARBA00006375"/>
    </source>
</evidence>
<dbReference type="InterPro" id="IPR002113">
    <property type="entry name" value="ADT_euk_type"/>
</dbReference>
<keyword evidence="11" id="KW-0496">Mitochondrion</keyword>
<evidence type="ECO:0000313" key="16">
    <source>
        <dbReference type="EMBL" id="KAJ8461273.1"/>
    </source>
</evidence>
<feature type="region of interest" description="Disordered" evidence="15">
    <location>
        <begin position="121"/>
        <end position="147"/>
    </location>
</feature>
<evidence type="ECO:0000256" key="8">
    <source>
        <dbReference type="ARBA" id="ARBA00022792"/>
    </source>
</evidence>
<feature type="compositionally biased region" description="Pro residues" evidence="15">
    <location>
        <begin position="77"/>
        <end position="90"/>
    </location>
</feature>
<evidence type="ECO:0000256" key="13">
    <source>
        <dbReference type="ARBA" id="ARBA00024143"/>
    </source>
</evidence>
<dbReference type="PANTHER" id="PTHR45635">
    <property type="entry name" value="ADP,ATP CARRIER PROTEIN 1-RELATED-RELATED"/>
    <property type="match status" value="1"/>
</dbReference>
<dbReference type="EMBL" id="JAQQAF010000009">
    <property type="protein sequence ID" value="KAJ8461273.1"/>
    <property type="molecule type" value="Genomic_DNA"/>
</dbReference>
<evidence type="ECO:0000256" key="3">
    <source>
        <dbReference type="ARBA" id="ARBA00011245"/>
    </source>
</evidence>
<reference evidence="16 17" key="1">
    <citation type="submission" date="2022-12" db="EMBL/GenBank/DDBJ databases">
        <title>Chromosome-scale assembly of the Ensete ventricosum genome.</title>
        <authorList>
            <person name="Dussert Y."/>
            <person name="Stocks J."/>
            <person name="Wendawek A."/>
            <person name="Woldeyes F."/>
            <person name="Nichols R.A."/>
            <person name="Borrell J.S."/>
        </authorList>
    </citation>
    <scope>NUCLEOTIDE SEQUENCE [LARGE SCALE GENOMIC DNA]</scope>
    <source>
        <strain evidence="17">cv. Maze</strain>
        <tissue evidence="16">Seeds</tissue>
    </source>
</reference>
<evidence type="ECO:0000256" key="15">
    <source>
        <dbReference type="SAM" id="MobiDB-lite"/>
    </source>
</evidence>
<dbReference type="Proteomes" id="UP001222027">
    <property type="component" value="Unassembled WGS sequence"/>
</dbReference>
<keyword evidence="17" id="KW-1185">Reference proteome</keyword>
<accession>A0AAV8PWD1</accession>
<feature type="region of interest" description="Disordered" evidence="15">
    <location>
        <begin position="28"/>
        <end position="105"/>
    </location>
</feature>
<proteinExistence type="inferred from homology"/>
<dbReference type="InterPro" id="IPR023395">
    <property type="entry name" value="MCP_dom_sf"/>
</dbReference>
<comment type="function">
    <text evidence="14">Catalyzes the exchange of ADP and ATP across the membrane.</text>
</comment>
<keyword evidence="6" id="KW-0812">Transmembrane</keyword>
<organism evidence="16 17">
    <name type="scientific">Ensete ventricosum</name>
    <name type="common">Abyssinian banana</name>
    <name type="synonym">Musa ensete</name>
    <dbReference type="NCBI Taxonomy" id="4639"/>
    <lineage>
        <taxon>Eukaryota</taxon>
        <taxon>Viridiplantae</taxon>
        <taxon>Streptophyta</taxon>
        <taxon>Embryophyta</taxon>
        <taxon>Tracheophyta</taxon>
        <taxon>Spermatophyta</taxon>
        <taxon>Magnoliopsida</taxon>
        <taxon>Liliopsida</taxon>
        <taxon>Zingiberales</taxon>
        <taxon>Musaceae</taxon>
        <taxon>Ensete</taxon>
    </lineage>
</organism>
<keyword evidence="12" id="KW-0472">Membrane</keyword>
<evidence type="ECO:0000256" key="4">
    <source>
        <dbReference type="ARBA" id="ARBA00022448"/>
    </source>
</evidence>
<gene>
    <name evidence="16" type="ORF">OPV22_034199</name>
</gene>
<keyword evidence="5" id="KW-0050">Antiport</keyword>
<protein>
    <recommendedName>
        <fullName evidence="14">ADP/ATP translocase</fullName>
    </recommendedName>
    <alternativeName>
        <fullName evidence="14">ADP,ATP carrier protein</fullName>
    </alternativeName>
</protein>
<comment type="catalytic activity">
    <reaction evidence="13">
        <text>ADP(in) + ATP(out) = ADP(out) + ATP(in)</text>
        <dbReference type="Rhea" id="RHEA:34999"/>
        <dbReference type="ChEBI" id="CHEBI:30616"/>
        <dbReference type="ChEBI" id="CHEBI:456216"/>
    </reaction>
    <physiologicalReaction direction="left-to-right" evidence="13">
        <dbReference type="Rhea" id="RHEA:35000"/>
    </physiologicalReaction>
</comment>